<comment type="similarity">
    <text evidence="1">Belongs to the staphylococcal/streptococcal toxin family.</text>
</comment>
<evidence type="ECO:0000256" key="4">
    <source>
        <dbReference type="ARBA" id="ARBA00022729"/>
    </source>
</evidence>
<protein>
    <submittedName>
        <fullName evidence="9">Enterotoxin</fullName>
    </submittedName>
</protein>
<dbReference type="InterPro" id="IPR006177">
    <property type="entry name" value="Toxin_bac"/>
</dbReference>
<dbReference type="EMBL" id="LC275980">
    <property type="protein sequence ID" value="BBB76207.1"/>
    <property type="molecule type" value="Genomic_DNA"/>
</dbReference>
<accession>A0A2Z5WA49</accession>
<dbReference type="PROSITE" id="PS00278">
    <property type="entry name" value="STAPH_STREP_TOXIN_2"/>
    <property type="match status" value="1"/>
</dbReference>
<evidence type="ECO:0000256" key="3">
    <source>
        <dbReference type="ARBA" id="ARBA00022656"/>
    </source>
</evidence>
<evidence type="ECO:0000256" key="2">
    <source>
        <dbReference type="ARBA" id="ARBA00022633"/>
    </source>
</evidence>
<keyword evidence="3" id="KW-0800">Toxin</keyword>
<dbReference type="InterPro" id="IPR006123">
    <property type="entry name" value="Toxin_b-grasp_Staph/Strep"/>
</dbReference>
<feature type="disulfide bond" evidence="6">
    <location>
        <begin position="104"/>
        <end position="114"/>
    </location>
</feature>
<dbReference type="AlphaFoldDB" id="A0A2Z5WA49"/>
<dbReference type="InterPro" id="IPR013307">
    <property type="entry name" value="Superantigen_bac"/>
</dbReference>
<dbReference type="EMBL" id="LC275981">
    <property type="protein sequence ID" value="BBB76208.1"/>
    <property type="molecule type" value="Genomic_DNA"/>
</dbReference>
<keyword evidence="4" id="KW-0732">Signal</keyword>
<dbReference type="RefSeq" id="WP_051956199.1">
    <property type="nucleotide sequence ID" value="NZ_AP024200.1"/>
</dbReference>
<evidence type="ECO:0000259" key="7">
    <source>
        <dbReference type="Pfam" id="PF01123"/>
    </source>
</evidence>
<dbReference type="PRINTS" id="PR01898">
    <property type="entry name" value="SAGSUPRFAMLY"/>
</dbReference>
<dbReference type="SUPFAM" id="SSF54334">
    <property type="entry name" value="Superantigen toxins, C-terminal domain"/>
    <property type="match status" value="1"/>
</dbReference>
<dbReference type="Gene3D" id="3.10.20.120">
    <property type="match status" value="1"/>
</dbReference>
<evidence type="ECO:0000259" key="8">
    <source>
        <dbReference type="Pfam" id="PF02876"/>
    </source>
</evidence>
<evidence type="ECO:0000256" key="6">
    <source>
        <dbReference type="PIRSR" id="PIRSR613307-50"/>
    </source>
</evidence>
<dbReference type="GO" id="GO:0005576">
    <property type="term" value="C:extracellular region"/>
    <property type="evidence" value="ECO:0007669"/>
    <property type="project" value="InterPro"/>
</dbReference>
<evidence type="ECO:0000313" key="10">
    <source>
        <dbReference type="EMBL" id="BBB76208.1"/>
    </source>
</evidence>
<keyword evidence="2" id="KW-0766">Superantigen</keyword>
<feature type="domain" description="Staphylococcal/Streptococcal toxin beta-grasp" evidence="8">
    <location>
        <begin position="133"/>
        <end position="236"/>
    </location>
</feature>
<evidence type="ECO:0000256" key="5">
    <source>
        <dbReference type="ARBA" id="ARBA00022861"/>
    </source>
</evidence>
<reference evidence="9" key="1">
    <citation type="journal article" date="2018" name="Int. J. Food Microbiol.">
        <title>Staphylococcal food poisoning caused by Staphylococcus argenteus harboring staphylococcal enterotoxin genes.</title>
        <authorList>
            <person name="Wakabayashi Y."/>
            <person name="Umeda K."/>
            <person name="Yonogi S."/>
            <person name="Nakamura H."/>
            <person name="Yamamoto K."/>
            <person name="Kumeda Y."/>
            <person name="Kawatsu K."/>
        </authorList>
    </citation>
    <scope>NUCLEOTIDE SEQUENCE</scope>
    <source>
        <strain evidence="10">SA14-23</strain>
        <strain evidence="9">SA15-03</strain>
    </source>
</reference>
<name>A0A2Z5WA49_9STAP</name>
<dbReference type="Pfam" id="PF01123">
    <property type="entry name" value="Stap_Strp_toxin"/>
    <property type="match status" value="1"/>
</dbReference>
<dbReference type="PRINTS" id="PR00279">
    <property type="entry name" value="BACTRLTOXIN"/>
</dbReference>
<dbReference type="InterPro" id="IPR006126">
    <property type="entry name" value="Staph/Strept_toxin_CS"/>
</dbReference>
<evidence type="ECO:0000313" key="9">
    <source>
        <dbReference type="EMBL" id="BBB76207.1"/>
    </source>
</evidence>
<keyword evidence="6" id="KW-1015">Disulfide bond</keyword>
<gene>
    <name evidence="9" type="primary">sen</name>
</gene>
<dbReference type="GO" id="GO:0090729">
    <property type="term" value="F:toxin activity"/>
    <property type="evidence" value="ECO:0007669"/>
    <property type="project" value="UniProtKB-KW"/>
</dbReference>
<keyword evidence="5" id="KW-0260">Enterotoxin</keyword>
<proteinExistence type="inferred from homology"/>
<dbReference type="InterPro" id="IPR016091">
    <property type="entry name" value="SuperAg_toxin_C"/>
</dbReference>
<dbReference type="InterPro" id="IPR008992">
    <property type="entry name" value="Enterotoxin"/>
</dbReference>
<organism evidence="9">
    <name type="scientific">Staphylococcus argenteus</name>
    <dbReference type="NCBI Taxonomy" id="985002"/>
    <lineage>
        <taxon>Bacteria</taxon>
        <taxon>Bacillati</taxon>
        <taxon>Bacillota</taxon>
        <taxon>Bacilli</taxon>
        <taxon>Bacillales</taxon>
        <taxon>Staphylococcaceae</taxon>
        <taxon>Staphylococcus</taxon>
    </lineage>
</organism>
<evidence type="ECO:0000256" key="1">
    <source>
        <dbReference type="ARBA" id="ARBA00008401"/>
    </source>
</evidence>
<dbReference type="Gene3D" id="2.40.50.110">
    <property type="match status" value="1"/>
</dbReference>
<feature type="domain" description="Staphylococcal/Streptococcal toxin OB-fold" evidence="7">
    <location>
        <begin position="32"/>
        <end position="120"/>
    </location>
</feature>
<dbReference type="InterPro" id="IPR006173">
    <property type="entry name" value="Staph_tox_OB"/>
</dbReference>
<dbReference type="SUPFAM" id="SSF50203">
    <property type="entry name" value="Bacterial enterotoxins"/>
    <property type="match status" value="1"/>
</dbReference>
<dbReference type="Pfam" id="PF02876">
    <property type="entry name" value="Stap_Strp_tox_C"/>
    <property type="match status" value="1"/>
</dbReference>
<sequence>MLCFLNNNYVNADVNKNNLKKKSELDSSKLFNLANYYTDVTWQLEKSNVISSDQLLNNTIIFKNIVISVLNTSSLKVEFNSLDLANQYKGRNVDIFGLYYGNKCIGLHGEKTSCLYGGVTIHDGNQLDEERVIGVNVFKDDAQQEGFVIKTKKAKVTVQELDTKVRFKLENLYKIYNKDTGNIQKGCIFFHSHNNQDHSFYYDLYNIKGSVGAEFFQFYGDNRTVNSSNYHIDVFLYKD</sequence>